<feature type="signal peptide" evidence="1">
    <location>
        <begin position="1"/>
        <end position="23"/>
    </location>
</feature>
<keyword evidence="1" id="KW-0732">Signal</keyword>
<name>K5CRN9_9BACE</name>
<dbReference type="SUPFAM" id="SSF101898">
    <property type="entry name" value="NHL repeat"/>
    <property type="match status" value="1"/>
</dbReference>
<reference evidence="2 3" key="1">
    <citation type="submission" date="2012-02" db="EMBL/GenBank/DDBJ databases">
        <title>The Genome Sequence of Bacteroides finegoldii CL09T03C10.</title>
        <authorList>
            <consortium name="The Broad Institute Genome Sequencing Platform"/>
            <person name="Earl A."/>
            <person name="Ward D."/>
            <person name="Feldgarden M."/>
            <person name="Gevers D."/>
            <person name="Zitomersky N.L."/>
            <person name="Coyne M.J."/>
            <person name="Comstock L.E."/>
            <person name="Young S.K."/>
            <person name="Zeng Q."/>
            <person name="Gargeya S."/>
            <person name="Fitzgerald M."/>
            <person name="Haas B."/>
            <person name="Abouelleil A."/>
            <person name="Alvarado L."/>
            <person name="Arachchi H.M."/>
            <person name="Berlin A."/>
            <person name="Chapman S.B."/>
            <person name="Gearin G."/>
            <person name="Goldberg J."/>
            <person name="Griggs A."/>
            <person name="Gujja S."/>
            <person name="Hansen M."/>
            <person name="Heiman D."/>
            <person name="Howarth C."/>
            <person name="Larimer J."/>
            <person name="Lui A."/>
            <person name="MacDonald P.J.P."/>
            <person name="McCowen C."/>
            <person name="Montmayeur A."/>
            <person name="Murphy C."/>
            <person name="Neiman D."/>
            <person name="Pearson M."/>
            <person name="Priest M."/>
            <person name="Roberts A."/>
            <person name="Saif S."/>
            <person name="Shea T."/>
            <person name="Sisk P."/>
            <person name="Stolte C."/>
            <person name="Sykes S."/>
            <person name="Wortman J."/>
            <person name="Nusbaum C."/>
            <person name="Birren B."/>
        </authorList>
    </citation>
    <scope>NUCLEOTIDE SEQUENCE [LARGE SCALE GENOMIC DNA]</scope>
    <source>
        <strain evidence="2 3">CL09T03C10</strain>
    </source>
</reference>
<dbReference type="PROSITE" id="PS51257">
    <property type="entry name" value="PROKAR_LIPOPROTEIN"/>
    <property type="match status" value="1"/>
</dbReference>
<comment type="caution">
    <text evidence="2">The sequence shown here is derived from an EMBL/GenBank/DDBJ whole genome shotgun (WGS) entry which is preliminary data.</text>
</comment>
<gene>
    <name evidence="2" type="ORF">HMPREF1057_01331</name>
</gene>
<dbReference type="Proteomes" id="UP000007995">
    <property type="component" value="Unassembled WGS sequence"/>
</dbReference>
<organism evidence="2 3">
    <name type="scientific">Bacteroides finegoldii CL09T03C10</name>
    <dbReference type="NCBI Taxonomy" id="997888"/>
    <lineage>
        <taxon>Bacteria</taxon>
        <taxon>Pseudomonadati</taxon>
        <taxon>Bacteroidota</taxon>
        <taxon>Bacteroidia</taxon>
        <taxon>Bacteroidales</taxon>
        <taxon>Bacteroidaceae</taxon>
        <taxon>Bacteroides</taxon>
    </lineage>
</organism>
<protein>
    <recommendedName>
        <fullName evidence="4">TolB-like 6-blade propeller-like</fullName>
    </recommendedName>
</protein>
<dbReference type="RefSeq" id="WP_007760937.1">
    <property type="nucleotide sequence ID" value="NZ_AKBZ01000005.1"/>
</dbReference>
<accession>K5CRN9</accession>
<feature type="chain" id="PRO_5003882374" description="TolB-like 6-blade propeller-like" evidence="1">
    <location>
        <begin position="24"/>
        <end position="355"/>
    </location>
</feature>
<dbReference type="Pfam" id="PF15869">
    <property type="entry name" value="TolB_like"/>
    <property type="match status" value="1"/>
</dbReference>
<dbReference type="EMBL" id="AGXW01000002">
    <property type="protein sequence ID" value="EKJ92496.1"/>
    <property type="molecule type" value="Genomic_DNA"/>
</dbReference>
<dbReference type="AlphaFoldDB" id="K5CRN9"/>
<sequence length="355" mass="41155">MKKLVWYLFVCLSIMGCSYNAIHSDRVILENFPKSLRVEFHEYPVEPVLYYVGDMEIVNNELITVDMKNEVFFQFFQLPDLNYLGSDIKRGEGPKEEIVVLPYIYHVDKDTFAYRSLYQVKMAVFDKKQQKMKQVRKIDLPAPYIDILNCVVDKNSILGYDMMGKTQKEYQKFDFDVKNEIFDFGPSFPDVGMRIDGDKQNMVFTKIMASGFSNNKFVALYDKFPLLRIYNRSNGDIIHEVEYKNGQKKPLAYANVIVDPLELDEYTINYLKVKVTDNYIYGLYSGKTNSELSAIENNSGDCGMEIHIWDWNGNAVSRLILPRSVSAFAVSSDDSYALLYSFAHDNLLYKVKLNN</sequence>
<dbReference type="HOGENOM" id="CLU_780004_0_0_10"/>
<evidence type="ECO:0000313" key="3">
    <source>
        <dbReference type="Proteomes" id="UP000007995"/>
    </source>
</evidence>
<dbReference type="OrthoDB" id="828031at2"/>
<proteinExistence type="predicted"/>
<evidence type="ECO:0000256" key="1">
    <source>
        <dbReference type="SAM" id="SignalP"/>
    </source>
</evidence>
<evidence type="ECO:0008006" key="4">
    <source>
        <dbReference type="Google" id="ProtNLM"/>
    </source>
</evidence>
<evidence type="ECO:0000313" key="2">
    <source>
        <dbReference type="EMBL" id="EKJ92496.1"/>
    </source>
</evidence>